<sequence length="241" mass="25543">MMKFIALLCLVAVVLCGPGKGGKGKAFTVGSFLAGDFTVTHSVGLYDEAPTVYTGLFATNEGAVFGTLSLPAEDEEAEAVAQLSMKFEIADKTAFTMFFAAPVEEYAEAVWENVATFNVSKTGSAYGETVPVKGGDARVRFFGSNSAEIVYVIDGSVHVYEIVKKPSQQQQPVWQRLIMMVPMMIMPILTQKMQPKPQPQAVATTVTGEAEAEGEGETAEGAETPAPPAAEATEAAADTIE</sequence>
<organism evidence="3 4">
    <name type="scientific">Kipferlia bialata</name>
    <dbReference type="NCBI Taxonomy" id="797122"/>
    <lineage>
        <taxon>Eukaryota</taxon>
        <taxon>Metamonada</taxon>
        <taxon>Carpediemonas-like organisms</taxon>
        <taxon>Kipferlia</taxon>
    </lineage>
</organism>
<feature type="chain" id="PRO_5017441552" evidence="2">
    <location>
        <begin position="17"/>
        <end position="241"/>
    </location>
</feature>
<feature type="region of interest" description="Disordered" evidence="1">
    <location>
        <begin position="196"/>
        <end position="241"/>
    </location>
</feature>
<keyword evidence="4" id="KW-1185">Reference proteome</keyword>
<evidence type="ECO:0000313" key="3">
    <source>
        <dbReference type="EMBL" id="GCA63145.1"/>
    </source>
</evidence>
<dbReference type="AlphaFoldDB" id="A0A391NND5"/>
<evidence type="ECO:0000256" key="1">
    <source>
        <dbReference type="SAM" id="MobiDB-lite"/>
    </source>
</evidence>
<dbReference type="Proteomes" id="UP000265618">
    <property type="component" value="Unassembled WGS sequence"/>
</dbReference>
<accession>A0A391NND5</accession>
<feature type="signal peptide" evidence="2">
    <location>
        <begin position="1"/>
        <end position="16"/>
    </location>
</feature>
<keyword evidence="2" id="KW-0732">Signal</keyword>
<reference evidence="3 4" key="1">
    <citation type="journal article" date="2018" name="PLoS ONE">
        <title>The draft genome of Kipferlia bialata reveals reductive genome evolution in fornicate parasites.</title>
        <authorList>
            <person name="Tanifuji G."/>
            <person name="Takabayashi S."/>
            <person name="Kume K."/>
            <person name="Takagi M."/>
            <person name="Nakayama T."/>
            <person name="Kamikawa R."/>
            <person name="Inagaki Y."/>
            <person name="Hashimoto T."/>
        </authorList>
    </citation>
    <scope>NUCLEOTIDE SEQUENCE [LARGE SCALE GENOMIC DNA]</scope>
    <source>
        <strain evidence="3">NY0173</strain>
    </source>
</reference>
<gene>
    <name evidence="3" type="ORF">KIPB_008127</name>
</gene>
<evidence type="ECO:0000313" key="4">
    <source>
        <dbReference type="Proteomes" id="UP000265618"/>
    </source>
</evidence>
<evidence type="ECO:0000256" key="2">
    <source>
        <dbReference type="SAM" id="SignalP"/>
    </source>
</evidence>
<feature type="compositionally biased region" description="Acidic residues" evidence="1">
    <location>
        <begin position="210"/>
        <end position="220"/>
    </location>
</feature>
<comment type="caution">
    <text evidence="3">The sequence shown here is derived from an EMBL/GenBank/DDBJ whole genome shotgun (WGS) entry which is preliminary data.</text>
</comment>
<dbReference type="EMBL" id="BDIP01002437">
    <property type="protein sequence ID" value="GCA63145.1"/>
    <property type="molecule type" value="Genomic_DNA"/>
</dbReference>
<name>A0A391NND5_9EUKA</name>
<feature type="compositionally biased region" description="Low complexity" evidence="1">
    <location>
        <begin position="221"/>
        <end position="241"/>
    </location>
</feature>
<protein>
    <submittedName>
        <fullName evidence="3">Uncharacterized protein</fullName>
    </submittedName>
</protein>
<proteinExistence type="predicted"/>